<dbReference type="GO" id="GO:0016020">
    <property type="term" value="C:membrane"/>
    <property type="evidence" value="ECO:0007669"/>
    <property type="project" value="InterPro"/>
</dbReference>
<comment type="caution">
    <text evidence="7">The sequence shown here is derived from an EMBL/GenBank/DDBJ whole genome shotgun (WGS) entry which is preliminary data.</text>
</comment>
<proteinExistence type="inferred from homology"/>
<feature type="transmembrane region" description="Helical" evidence="6">
    <location>
        <begin position="301"/>
        <end position="322"/>
    </location>
</feature>
<feature type="transmembrane region" description="Helical" evidence="6">
    <location>
        <begin position="159"/>
        <end position="179"/>
    </location>
</feature>
<dbReference type="GO" id="GO:0012505">
    <property type="term" value="C:endomembrane system"/>
    <property type="evidence" value="ECO:0007669"/>
    <property type="project" value="UniProtKB-SubCell"/>
</dbReference>
<dbReference type="InterPro" id="IPR000849">
    <property type="entry name" value="Sugar_P_transporter"/>
</dbReference>
<evidence type="ECO:0000256" key="2">
    <source>
        <dbReference type="ARBA" id="ARBA00009598"/>
    </source>
</evidence>
<evidence type="ECO:0000256" key="6">
    <source>
        <dbReference type="SAM" id="Phobius"/>
    </source>
</evidence>
<comment type="subcellular location">
    <subcellularLocation>
        <location evidence="1">Endomembrane system</location>
        <topology evidence="1">Multi-pass membrane protein</topology>
    </subcellularLocation>
</comment>
<dbReference type="InterPro" id="IPR011701">
    <property type="entry name" value="MFS"/>
</dbReference>
<evidence type="ECO:0000256" key="5">
    <source>
        <dbReference type="ARBA" id="ARBA00023136"/>
    </source>
</evidence>
<reference evidence="8" key="1">
    <citation type="journal article" date="2023" name="Commun. Biol.">
        <title>Genome analysis of Parmales, the sister group of diatoms, reveals the evolutionary specialization of diatoms from phago-mixotrophs to photoautotrophs.</title>
        <authorList>
            <person name="Ban H."/>
            <person name="Sato S."/>
            <person name="Yoshikawa S."/>
            <person name="Yamada K."/>
            <person name="Nakamura Y."/>
            <person name="Ichinomiya M."/>
            <person name="Sato N."/>
            <person name="Blanc-Mathieu R."/>
            <person name="Endo H."/>
            <person name="Kuwata A."/>
            <person name="Ogata H."/>
        </authorList>
    </citation>
    <scope>NUCLEOTIDE SEQUENCE [LARGE SCALE GENOMIC DNA]</scope>
    <source>
        <strain evidence="8">NIES 3700</strain>
    </source>
</reference>
<dbReference type="SUPFAM" id="SSF103473">
    <property type="entry name" value="MFS general substrate transporter"/>
    <property type="match status" value="1"/>
</dbReference>
<dbReference type="InterPro" id="IPR036259">
    <property type="entry name" value="MFS_trans_sf"/>
</dbReference>
<comment type="similarity">
    <text evidence="2">Belongs to the major facilitator superfamily. Organophosphate:Pi antiporter (OPA) (TC 2.A.1.4) family.</text>
</comment>
<sequence length="462" mass="48432">MPTGSIRGVAPAYLLPSLFLSYVAVYFCRSDLTVISPILDLSPSALGTLISVGTAIYGIGKLLSGATAIKRPWLRIHVCMVMAGVFTICFASSSEYVLLLLFWSLNRFAQSLIWTTLILLVHLHYGRGEVGKAVAILSQSFLVGDAVAKLVLASMVDSLGWRGVCYVASAVVIFTAAVIRIVVNCQETAVVVGGGGGGGDGGGLVSTPVGVTGGPAFSPLKDRLRRLLLIPEFYYAAFANGGLNLVREVFRDWIPLLLVQACAVPTTEASMLSVVFPVFGALFTMAAGCLSDKISGKRGGVIMACMVVAGVSLLMLTLVLTSGTPNGLLVLVLISGSAALLGPYSLLSALSIDVCSVEGREDLLPLFQGLQDGAGYFFASISGALVGNVVEHGGWAVGIGVLLGFHVFACVFTGLYARGEGKGGVKVERRVSEFELVISDEVDEAFTIGDEDEDEDEEDALV</sequence>
<accession>A0A9W7AM17</accession>
<organism evidence="7 8">
    <name type="scientific">Triparma laevis f. longispina</name>
    <dbReference type="NCBI Taxonomy" id="1714387"/>
    <lineage>
        <taxon>Eukaryota</taxon>
        <taxon>Sar</taxon>
        <taxon>Stramenopiles</taxon>
        <taxon>Ochrophyta</taxon>
        <taxon>Bolidophyceae</taxon>
        <taxon>Parmales</taxon>
        <taxon>Triparmaceae</taxon>
        <taxon>Triparma</taxon>
    </lineage>
</organism>
<evidence type="ECO:0008006" key="9">
    <source>
        <dbReference type="Google" id="ProtNLM"/>
    </source>
</evidence>
<feature type="transmembrane region" description="Helical" evidence="6">
    <location>
        <begin position="76"/>
        <end position="102"/>
    </location>
</feature>
<keyword evidence="5 6" id="KW-0472">Membrane</keyword>
<dbReference type="PANTHER" id="PTHR43826">
    <property type="entry name" value="GLUCOSE-6-PHOSPHATE EXCHANGER SLC37A4"/>
    <property type="match status" value="1"/>
</dbReference>
<dbReference type="Gene3D" id="1.20.1250.20">
    <property type="entry name" value="MFS general substrate transporter like domains"/>
    <property type="match status" value="2"/>
</dbReference>
<dbReference type="EMBL" id="BRXW01000692">
    <property type="protein sequence ID" value="GMH74174.1"/>
    <property type="molecule type" value="Genomic_DNA"/>
</dbReference>
<dbReference type="GO" id="GO:0061513">
    <property type="term" value="F:glucose 6-phosphate:phosphate antiporter activity"/>
    <property type="evidence" value="ECO:0007669"/>
    <property type="project" value="TreeGrafter"/>
</dbReference>
<dbReference type="InterPro" id="IPR051337">
    <property type="entry name" value="OPA_Antiporter"/>
</dbReference>
<gene>
    <name evidence="7" type="ORF">TrLO_g13846</name>
</gene>
<evidence type="ECO:0000313" key="8">
    <source>
        <dbReference type="Proteomes" id="UP001165122"/>
    </source>
</evidence>
<dbReference type="AlphaFoldDB" id="A0A9W7AM17"/>
<feature type="transmembrane region" description="Helical" evidence="6">
    <location>
        <begin position="373"/>
        <end position="390"/>
    </location>
</feature>
<keyword evidence="4 6" id="KW-1133">Transmembrane helix</keyword>
<keyword evidence="8" id="KW-1185">Reference proteome</keyword>
<dbReference type="OrthoDB" id="2985014at2759"/>
<dbReference type="GO" id="GO:0035435">
    <property type="term" value="P:phosphate ion transmembrane transport"/>
    <property type="evidence" value="ECO:0007669"/>
    <property type="project" value="TreeGrafter"/>
</dbReference>
<dbReference type="PANTHER" id="PTHR43826:SF3">
    <property type="entry name" value="GLUCOSE-6-PHOSPHATE EXCHANGER SLC37A4"/>
    <property type="match status" value="1"/>
</dbReference>
<evidence type="ECO:0000313" key="7">
    <source>
        <dbReference type="EMBL" id="GMH74174.1"/>
    </source>
</evidence>
<protein>
    <recommendedName>
        <fullName evidence="9">Major facilitator superfamily (MFS) profile domain-containing protein</fullName>
    </recommendedName>
</protein>
<feature type="transmembrane region" description="Helical" evidence="6">
    <location>
        <begin position="12"/>
        <end position="32"/>
    </location>
</feature>
<feature type="transmembrane region" description="Helical" evidence="6">
    <location>
        <begin position="396"/>
        <end position="417"/>
    </location>
</feature>
<dbReference type="PIRSF" id="PIRSF002808">
    <property type="entry name" value="Hexose_phosphate_transp"/>
    <property type="match status" value="1"/>
</dbReference>
<name>A0A9W7AM17_9STRA</name>
<dbReference type="Pfam" id="PF07690">
    <property type="entry name" value="MFS_1"/>
    <property type="match status" value="1"/>
</dbReference>
<feature type="transmembrane region" description="Helical" evidence="6">
    <location>
        <begin position="270"/>
        <end position="289"/>
    </location>
</feature>
<evidence type="ECO:0000256" key="4">
    <source>
        <dbReference type="ARBA" id="ARBA00022989"/>
    </source>
</evidence>
<feature type="transmembrane region" description="Helical" evidence="6">
    <location>
        <begin position="44"/>
        <end position="64"/>
    </location>
</feature>
<keyword evidence="3 6" id="KW-0812">Transmembrane</keyword>
<evidence type="ECO:0000256" key="3">
    <source>
        <dbReference type="ARBA" id="ARBA00022692"/>
    </source>
</evidence>
<dbReference type="Proteomes" id="UP001165122">
    <property type="component" value="Unassembled WGS sequence"/>
</dbReference>
<evidence type="ECO:0000256" key="1">
    <source>
        <dbReference type="ARBA" id="ARBA00004127"/>
    </source>
</evidence>
<feature type="transmembrane region" description="Helical" evidence="6">
    <location>
        <begin position="328"/>
        <end position="352"/>
    </location>
</feature>